<evidence type="ECO:0000313" key="2">
    <source>
        <dbReference type="EMBL" id="EWS73926.1"/>
    </source>
</evidence>
<evidence type="ECO:0000313" key="3">
    <source>
        <dbReference type="Proteomes" id="UP000009168"/>
    </source>
</evidence>
<dbReference type="GeneID" id="24439851"/>
<dbReference type="KEGG" id="tet:TTHERM_000621179"/>
<dbReference type="RefSeq" id="XP_012653548.1">
    <property type="nucleotide sequence ID" value="XM_012798094.1"/>
</dbReference>
<keyword evidence="3" id="KW-1185">Reference proteome</keyword>
<accession>W7XHN3</accession>
<sequence length="160" mass="18898">MSNKHNVYHQSQQKSKNIQQHSNQFQKHSQNHTYEQMIKLSSTAKYYKCNKDEIDINAQPLYNSQNNPNIDHQVLFASLKIHSSQQQSGNQTPKIPKLNLNSQTKVIPNVSFGYPRLYEDKKQYFTRQSAIVQNNPAYQQYYKNYVNDNFQVNEYFQASQ</sequence>
<organism evidence="2 3">
    <name type="scientific">Tetrahymena thermophila (strain SB210)</name>
    <dbReference type="NCBI Taxonomy" id="312017"/>
    <lineage>
        <taxon>Eukaryota</taxon>
        <taxon>Sar</taxon>
        <taxon>Alveolata</taxon>
        <taxon>Ciliophora</taxon>
        <taxon>Intramacronucleata</taxon>
        <taxon>Oligohymenophorea</taxon>
        <taxon>Hymenostomatida</taxon>
        <taxon>Tetrahymenina</taxon>
        <taxon>Tetrahymenidae</taxon>
        <taxon>Tetrahymena</taxon>
    </lineage>
</organism>
<reference evidence="3" key="1">
    <citation type="journal article" date="2006" name="PLoS Biol.">
        <title>Macronuclear genome sequence of the ciliate Tetrahymena thermophila, a model eukaryote.</title>
        <authorList>
            <person name="Eisen J.A."/>
            <person name="Coyne R.S."/>
            <person name="Wu M."/>
            <person name="Wu D."/>
            <person name="Thiagarajan M."/>
            <person name="Wortman J.R."/>
            <person name="Badger J.H."/>
            <person name="Ren Q."/>
            <person name="Amedeo P."/>
            <person name="Jones K.M."/>
            <person name="Tallon L.J."/>
            <person name="Delcher A.L."/>
            <person name="Salzberg S.L."/>
            <person name="Silva J.C."/>
            <person name="Haas B.J."/>
            <person name="Majoros W.H."/>
            <person name="Farzad M."/>
            <person name="Carlton J.M."/>
            <person name="Smith R.K. Jr."/>
            <person name="Garg J."/>
            <person name="Pearlman R.E."/>
            <person name="Karrer K.M."/>
            <person name="Sun L."/>
            <person name="Manning G."/>
            <person name="Elde N.C."/>
            <person name="Turkewitz A.P."/>
            <person name="Asai D.J."/>
            <person name="Wilkes D.E."/>
            <person name="Wang Y."/>
            <person name="Cai H."/>
            <person name="Collins K."/>
            <person name="Stewart B.A."/>
            <person name="Lee S.R."/>
            <person name="Wilamowska K."/>
            <person name="Weinberg Z."/>
            <person name="Ruzzo W.L."/>
            <person name="Wloga D."/>
            <person name="Gaertig J."/>
            <person name="Frankel J."/>
            <person name="Tsao C.-C."/>
            <person name="Gorovsky M.A."/>
            <person name="Keeling P.J."/>
            <person name="Waller R.F."/>
            <person name="Patron N.J."/>
            <person name="Cherry J.M."/>
            <person name="Stover N.A."/>
            <person name="Krieger C.J."/>
            <person name="del Toro C."/>
            <person name="Ryder H.F."/>
            <person name="Williamson S.C."/>
            <person name="Barbeau R.A."/>
            <person name="Hamilton E.P."/>
            <person name="Orias E."/>
        </authorList>
    </citation>
    <scope>NUCLEOTIDE SEQUENCE [LARGE SCALE GENOMIC DNA]</scope>
    <source>
        <strain evidence="3">SB210</strain>
    </source>
</reference>
<dbReference type="Proteomes" id="UP000009168">
    <property type="component" value="Unassembled WGS sequence"/>
</dbReference>
<dbReference type="EMBL" id="GG662661">
    <property type="protein sequence ID" value="EWS73926.1"/>
    <property type="molecule type" value="Genomic_DNA"/>
</dbReference>
<protein>
    <submittedName>
        <fullName evidence="2">Uncharacterized protein</fullName>
    </submittedName>
</protein>
<dbReference type="AlphaFoldDB" id="W7XHN3"/>
<gene>
    <name evidence="2" type="ORF">TTHERM_000621179</name>
</gene>
<proteinExistence type="predicted"/>
<feature type="region of interest" description="Disordered" evidence="1">
    <location>
        <begin position="1"/>
        <end position="30"/>
    </location>
</feature>
<evidence type="ECO:0000256" key="1">
    <source>
        <dbReference type="SAM" id="MobiDB-lite"/>
    </source>
</evidence>
<name>W7XHN3_TETTS</name>
<dbReference type="InParanoid" id="W7XHN3"/>